<dbReference type="Proteomes" id="UP001227230">
    <property type="component" value="Chromosome 12"/>
</dbReference>
<dbReference type="EMBL" id="CP126659">
    <property type="protein sequence ID" value="WKA00166.1"/>
    <property type="molecule type" value="Genomic_DNA"/>
</dbReference>
<evidence type="ECO:0000259" key="7">
    <source>
        <dbReference type="Pfam" id="PF23598"/>
    </source>
</evidence>
<evidence type="ECO:0000259" key="6">
    <source>
        <dbReference type="Pfam" id="PF23286"/>
    </source>
</evidence>
<feature type="domain" description="Disease resistance R13L4/SHOC-2-like LRR" evidence="7">
    <location>
        <begin position="229"/>
        <end position="331"/>
    </location>
</feature>
<keyword evidence="3" id="KW-0611">Plant defense</keyword>
<sequence>MTSLRLLKVHSGVDCYEDMEEKHYDVVKKNASKMRLGPDFEFPSYHLRYFCWHGYPLRYLPSKFDGRKLVELHLNWSNIKQLWQENKYLEGLRVIDLSYSRELIQMLEFSSMPNLERLILQGCLSLIDIHPSVGNMKKLTTLSLRGCDNLKDLPDSIGDLESLEILDLTDCSRFEKFPEKGGNMKSLKELFLRNTAIKDLPNSIGNLESLKILYLTDCSKFDKFPEKGGNMKSLKELSLINTAIKDLPDSIGDLESLETLDLSDCSKFEKFPEKGGNMKSLKELFLIKTAIKDLPNSIGDLGSLEVLDLSYYSRFEKFPEKGGNMKSLEVLILKNSAIKDLPDSIGDLESLETLDLSDCSRFEKFPEKGGNMKSLENLFLINTAIKDLPDSIGDLESLEILDLSDCSKFEKFPEMKRGMKHLYKLNLRRTTIEELTSSIDNLSGLRNLIIAECKSLRSLPDNISRLKFLETLILSGCSDLWEGLISNQLCNLGKLNISQCKMAGQILELPSSLEEIDAHDCRSKEDLSSLLWICHLNWLKSTTEELKCWKLRAIIPENSGNPEWIRYQNLGTEVTTELPTNWYEDPDFLGFVVSCVCRSIPTSDGHSYFLGCALKLHGNGFEFKDKCLFDCQCKCHGINDLVDQVWVWWYPKIAIPKEHHHKYTHINASFRGKWTEIKKCGINLIFAGDQQNHMPMLEHPQNSGDDGSALQDTDGNVHGANQDDEHYNIPMLLDLPGNFGDIGSVILEGTDGNRKRRRDDSLPDVVEEPHYKRLGAPNTHLSL</sequence>
<proteinExistence type="predicted"/>
<evidence type="ECO:0000256" key="4">
    <source>
        <dbReference type="SAM" id="MobiDB-lite"/>
    </source>
</evidence>
<evidence type="ECO:0000313" key="8">
    <source>
        <dbReference type="EMBL" id="WKA00166.1"/>
    </source>
</evidence>
<evidence type="ECO:0000256" key="2">
    <source>
        <dbReference type="ARBA" id="ARBA00022737"/>
    </source>
</evidence>
<organism evidence="8 9">
    <name type="scientific">Vitis vinifera</name>
    <name type="common">Grape</name>
    <dbReference type="NCBI Taxonomy" id="29760"/>
    <lineage>
        <taxon>Eukaryota</taxon>
        <taxon>Viridiplantae</taxon>
        <taxon>Streptophyta</taxon>
        <taxon>Embryophyta</taxon>
        <taxon>Tracheophyta</taxon>
        <taxon>Spermatophyta</taxon>
        <taxon>Magnoliopsida</taxon>
        <taxon>eudicotyledons</taxon>
        <taxon>Gunneridae</taxon>
        <taxon>Pentapetalae</taxon>
        <taxon>rosids</taxon>
        <taxon>Vitales</taxon>
        <taxon>Vitaceae</taxon>
        <taxon>Viteae</taxon>
        <taxon>Vitis</taxon>
    </lineage>
</organism>
<feature type="region of interest" description="Disordered" evidence="4">
    <location>
        <begin position="694"/>
        <end position="723"/>
    </location>
</feature>
<dbReference type="SMART" id="SM00369">
    <property type="entry name" value="LRR_TYP"/>
    <property type="match status" value="6"/>
</dbReference>
<evidence type="ECO:0000256" key="3">
    <source>
        <dbReference type="ARBA" id="ARBA00022821"/>
    </source>
</evidence>
<keyword evidence="1" id="KW-0433">Leucine-rich repeat</keyword>
<feature type="domain" description="C-JID" evidence="5">
    <location>
        <begin position="562"/>
        <end position="689"/>
    </location>
</feature>
<dbReference type="PANTHER" id="PTHR16083">
    <property type="entry name" value="LEUCINE RICH REPEAT CONTAINING PROTEIN"/>
    <property type="match status" value="1"/>
</dbReference>
<dbReference type="InterPro" id="IPR003591">
    <property type="entry name" value="Leu-rich_rpt_typical-subtyp"/>
</dbReference>
<dbReference type="Gene3D" id="3.80.10.10">
    <property type="entry name" value="Ribonuclease Inhibitor"/>
    <property type="match status" value="3"/>
</dbReference>
<evidence type="ECO:0000256" key="1">
    <source>
        <dbReference type="ARBA" id="ARBA00022614"/>
    </source>
</evidence>
<name>A0ABY9CZU6_VITVI</name>
<dbReference type="InterPro" id="IPR032675">
    <property type="entry name" value="LRR_dom_sf"/>
</dbReference>
<dbReference type="InterPro" id="IPR045344">
    <property type="entry name" value="C-JID"/>
</dbReference>
<dbReference type="InterPro" id="IPR055414">
    <property type="entry name" value="LRR_R13L4/SHOC2-like"/>
</dbReference>
<keyword evidence="9" id="KW-1185">Reference proteome</keyword>
<dbReference type="SUPFAM" id="SSF52058">
    <property type="entry name" value="L domain-like"/>
    <property type="match status" value="1"/>
</dbReference>
<feature type="compositionally biased region" description="Polar residues" evidence="4">
    <location>
        <begin position="700"/>
        <end position="714"/>
    </location>
</feature>
<keyword evidence="2" id="KW-0677">Repeat</keyword>
<reference evidence="8 9" key="1">
    <citation type="journal article" date="2023" name="Hortic Res">
        <title>The complete reference genome for grapevine (Vitis vinifera L.) genetics and breeding.</title>
        <authorList>
            <person name="Shi X."/>
            <person name="Cao S."/>
            <person name="Wang X."/>
            <person name="Huang S."/>
            <person name="Wang Y."/>
            <person name="Liu Z."/>
            <person name="Liu W."/>
            <person name="Leng X."/>
            <person name="Peng Y."/>
            <person name="Wang N."/>
            <person name="Wang Y."/>
            <person name="Ma Z."/>
            <person name="Xu X."/>
            <person name="Zhang F."/>
            <person name="Xue H."/>
            <person name="Zhong H."/>
            <person name="Wang Y."/>
            <person name="Zhang K."/>
            <person name="Velt A."/>
            <person name="Avia K."/>
            <person name="Holtgrawe D."/>
            <person name="Grimplet J."/>
            <person name="Matus J.T."/>
            <person name="Ware D."/>
            <person name="Wu X."/>
            <person name="Wang H."/>
            <person name="Liu C."/>
            <person name="Fang Y."/>
            <person name="Rustenholz C."/>
            <person name="Cheng Z."/>
            <person name="Xiao H."/>
            <person name="Zhou Y."/>
        </authorList>
    </citation>
    <scope>NUCLEOTIDE SEQUENCE [LARGE SCALE GENOMIC DNA]</scope>
    <source>
        <strain evidence="9">cv. Pinot noir / PN40024</strain>
        <tissue evidence="8">Leaf</tissue>
    </source>
</reference>
<accession>A0ABY9CZU6</accession>
<protein>
    <submittedName>
        <fullName evidence="8">Uncharacterized protein</fullName>
    </submittedName>
</protein>
<feature type="domain" description="Disease resistance protein RPS4B/Roq1-like leucine-rich repeats" evidence="6">
    <location>
        <begin position="395"/>
        <end position="483"/>
    </location>
</feature>
<dbReference type="Pfam" id="PF20160">
    <property type="entry name" value="C-JID"/>
    <property type="match status" value="1"/>
</dbReference>
<evidence type="ECO:0000259" key="5">
    <source>
        <dbReference type="Pfam" id="PF20160"/>
    </source>
</evidence>
<dbReference type="Pfam" id="PF23286">
    <property type="entry name" value="LRR_13"/>
    <property type="match status" value="2"/>
</dbReference>
<dbReference type="PANTHER" id="PTHR16083:SF86">
    <property type="entry name" value="DISEASE RESISTANCE PROTEIN TAO1-LIKE"/>
    <property type="match status" value="1"/>
</dbReference>
<dbReference type="Pfam" id="PF23598">
    <property type="entry name" value="LRR_14"/>
    <property type="match status" value="1"/>
</dbReference>
<evidence type="ECO:0000313" key="9">
    <source>
        <dbReference type="Proteomes" id="UP001227230"/>
    </source>
</evidence>
<dbReference type="SUPFAM" id="SSF52047">
    <property type="entry name" value="RNI-like"/>
    <property type="match status" value="1"/>
</dbReference>
<gene>
    <name evidence="8" type="ORF">VitviT2T_018551</name>
</gene>
<dbReference type="InterPro" id="IPR058546">
    <property type="entry name" value="RPS4B/Roq1-like_LRR"/>
</dbReference>
<feature type="domain" description="Disease resistance protein RPS4B/Roq1-like leucine-rich repeats" evidence="6">
    <location>
        <begin position="160"/>
        <end position="210"/>
    </location>
</feature>